<evidence type="ECO:0000313" key="2">
    <source>
        <dbReference type="Proteomes" id="UP000257323"/>
    </source>
</evidence>
<dbReference type="InterPro" id="IPR007433">
    <property type="entry name" value="DUF481"/>
</dbReference>
<dbReference type="Pfam" id="PF04338">
    <property type="entry name" value="DUF481"/>
    <property type="match status" value="1"/>
</dbReference>
<dbReference type="SUPFAM" id="SSF56935">
    <property type="entry name" value="Porins"/>
    <property type="match status" value="1"/>
</dbReference>
<sequence length="413" mass="46538">MLIRRKEMAIFLALAVGLVGVGQLPVLGLSKWHEEAKNTPVPRAEIEIKLAPELLDTADPIISENLMSVHLSRPSIQYMQAQAWPLYMGESNLEMVSGNAPVDTVQIIDEQEIQVELIELKKGESTAQKLLDMSPGIQEDTEQYSPSADKKKNFIDWLDPWKKTLELSYVVTGGNTLSSSFSFGANLTRSPNEKDTYTMKTFLLRSHSTTITRRAVGTEENFTVEEERTRRLSAENYLLSGQYDHRVSGRLTTNLAFVWDRNKFSGVLSRALWTAGAGLVMADSARTRMRTQAGLSFTIRKYSQQPVNTFLGFRYTLSWEQKLFDNASFATAFIFDDNLAHLGDWRYEWNFNVAAPLSKKLSLKTGVRILRNNRPPDLSVPLFTPEGAETGTTVLIPRGKVDTFFTTSFVLNF</sequence>
<name>A0A3E2BJZ0_9BACT</name>
<protein>
    <submittedName>
        <fullName evidence="1">Uncharacterized protein</fullName>
    </submittedName>
</protein>
<evidence type="ECO:0000313" key="1">
    <source>
        <dbReference type="EMBL" id="RFT15004.1"/>
    </source>
</evidence>
<accession>A0A3E2BJZ0</accession>
<dbReference type="EMBL" id="QUAH01000014">
    <property type="protein sequence ID" value="RFT15004.1"/>
    <property type="molecule type" value="Genomic_DNA"/>
</dbReference>
<proteinExistence type="predicted"/>
<organism evidence="1 2">
    <name type="scientific">Candidatus Saccharicenans subterraneus</name>
    <dbReference type="NCBI Taxonomy" id="2508984"/>
    <lineage>
        <taxon>Bacteria</taxon>
        <taxon>Candidatus Aminicenantota</taxon>
        <taxon>Candidatus Aminicenantia</taxon>
        <taxon>Candidatus Aminicenantales</taxon>
        <taxon>Candidatus Saccharicenantaceae</taxon>
        <taxon>Candidatus Saccharicenans</taxon>
    </lineage>
</organism>
<dbReference type="AlphaFoldDB" id="A0A3E2BJZ0"/>
<reference evidence="1 2" key="1">
    <citation type="submission" date="2018-08" db="EMBL/GenBank/DDBJ databases">
        <title>Genome analysis of the thermophilic bacterium of the candidate phylum Aminicenantes from deep subsurface aquifer revealed its physiology and ecological role.</title>
        <authorList>
            <person name="Kadnikov V.V."/>
            <person name="Mardanov A.V."/>
            <person name="Beletsky A.V."/>
            <person name="Karnachuk O.V."/>
            <person name="Ravin N.V."/>
        </authorList>
    </citation>
    <scope>NUCLEOTIDE SEQUENCE [LARGE SCALE GENOMIC DNA]</scope>
    <source>
        <strain evidence="1">BY38</strain>
    </source>
</reference>
<gene>
    <name evidence="1" type="ORF">OP8BY_1114</name>
</gene>
<dbReference type="Proteomes" id="UP000257323">
    <property type="component" value="Unassembled WGS sequence"/>
</dbReference>
<comment type="caution">
    <text evidence="1">The sequence shown here is derived from an EMBL/GenBank/DDBJ whole genome shotgun (WGS) entry which is preliminary data.</text>
</comment>